<dbReference type="InterPro" id="IPR036641">
    <property type="entry name" value="HPT_dom_sf"/>
</dbReference>
<feature type="modified residue" description="Phosphohistidine" evidence="1">
    <location>
        <position position="67"/>
    </location>
</feature>
<protein>
    <submittedName>
        <fullName evidence="3">KLLA0D19338p</fullName>
    </submittedName>
</protein>
<dbReference type="GO" id="GO:0005737">
    <property type="term" value="C:cytoplasm"/>
    <property type="evidence" value="ECO:0007669"/>
    <property type="project" value="TreeGrafter"/>
</dbReference>
<dbReference type="KEGG" id="kla:KLLA0_D19338g"/>
<dbReference type="SUPFAM" id="SSF47226">
    <property type="entry name" value="Histidine-containing phosphotransfer domain, HPT domain"/>
    <property type="match status" value="1"/>
</dbReference>
<dbReference type="Proteomes" id="UP000000598">
    <property type="component" value="Chromosome D"/>
</dbReference>
<dbReference type="CDD" id="cd00088">
    <property type="entry name" value="HPT"/>
    <property type="match status" value="1"/>
</dbReference>
<proteinExistence type="predicted"/>
<dbReference type="AlphaFoldDB" id="Q6CQ69"/>
<reference evidence="3 4" key="1">
    <citation type="journal article" date="2004" name="Nature">
        <title>Genome evolution in yeasts.</title>
        <authorList>
            <consortium name="Genolevures"/>
            <person name="Dujon B."/>
            <person name="Sherman D."/>
            <person name="Fischer G."/>
            <person name="Durrens P."/>
            <person name="Casaregola S."/>
            <person name="Lafontaine I."/>
            <person name="de Montigny J."/>
            <person name="Marck C."/>
            <person name="Neuveglise C."/>
            <person name="Talla E."/>
            <person name="Goffard N."/>
            <person name="Frangeul L."/>
            <person name="Aigle M."/>
            <person name="Anthouard V."/>
            <person name="Babour A."/>
            <person name="Barbe V."/>
            <person name="Barnay S."/>
            <person name="Blanchin S."/>
            <person name="Beckerich J.M."/>
            <person name="Beyne E."/>
            <person name="Bleykasten C."/>
            <person name="Boisrame A."/>
            <person name="Boyer J."/>
            <person name="Cattolico L."/>
            <person name="Confanioleri F."/>
            <person name="de Daruvar A."/>
            <person name="Despons L."/>
            <person name="Fabre E."/>
            <person name="Fairhead C."/>
            <person name="Ferry-Dumazet H."/>
            <person name="Groppi A."/>
            <person name="Hantraye F."/>
            <person name="Hennequin C."/>
            <person name="Jauniaux N."/>
            <person name="Joyet P."/>
            <person name="Kachouri R."/>
            <person name="Kerrest A."/>
            <person name="Koszul R."/>
            <person name="Lemaire M."/>
            <person name="Lesur I."/>
            <person name="Ma L."/>
            <person name="Muller H."/>
            <person name="Nicaud J.M."/>
            <person name="Nikolski M."/>
            <person name="Oztas S."/>
            <person name="Ozier-Kalogeropoulos O."/>
            <person name="Pellenz S."/>
            <person name="Potier S."/>
            <person name="Richard G.F."/>
            <person name="Straub M.L."/>
            <person name="Suleau A."/>
            <person name="Swennene D."/>
            <person name="Tekaia F."/>
            <person name="Wesolowski-Louvel M."/>
            <person name="Westhof E."/>
            <person name="Wirth B."/>
            <person name="Zeniou-Meyer M."/>
            <person name="Zivanovic I."/>
            <person name="Bolotin-Fukuhara M."/>
            <person name="Thierry A."/>
            <person name="Bouchier C."/>
            <person name="Caudron B."/>
            <person name="Scarpelli C."/>
            <person name="Gaillardin C."/>
            <person name="Weissenbach J."/>
            <person name="Wincker P."/>
            <person name="Souciet J.L."/>
        </authorList>
    </citation>
    <scope>NUCLEOTIDE SEQUENCE [LARGE SCALE GENOMIC DNA]</scope>
    <source>
        <strain evidence="4">ATCC 8585 / CBS 2359 / DSM 70799 / NBRC 1267 / NRRL Y-1140 / WM37</strain>
    </source>
</reference>
<keyword evidence="4" id="KW-1185">Reference proteome</keyword>
<dbReference type="PROSITE" id="PS50894">
    <property type="entry name" value="HPT"/>
    <property type="match status" value="1"/>
</dbReference>
<dbReference type="FunCoup" id="Q6CQ69">
    <property type="interactions" value="147"/>
</dbReference>
<accession>Q6CQ69</accession>
<dbReference type="PaxDb" id="284590-Q6CQ69"/>
<dbReference type="GO" id="GO:0009927">
    <property type="term" value="F:histidine phosphotransfer kinase activity"/>
    <property type="evidence" value="ECO:0007669"/>
    <property type="project" value="InterPro"/>
</dbReference>
<dbReference type="GO" id="GO:0000160">
    <property type="term" value="P:phosphorelay signal transduction system"/>
    <property type="evidence" value="ECO:0007669"/>
    <property type="project" value="InterPro"/>
</dbReference>
<dbReference type="GO" id="GO:0043424">
    <property type="term" value="F:protein histidine kinase binding"/>
    <property type="evidence" value="ECO:0007669"/>
    <property type="project" value="InterPro"/>
</dbReference>
<dbReference type="GO" id="GO:0005634">
    <property type="term" value="C:nucleus"/>
    <property type="evidence" value="ECO:0007669"/>
    <property type="project" value="TreeGrafter"/>
</dbReference>
<dbReference type="OMA" id="QTFKKMD"/>
<dbReference type="PANTHER" id="PTHR28242">
    <property type="entry name" value="PHOSPHORELAY INTERMEDIATE PROTEIN YPD1"/>
    <property type="match status" value="1"/>
</dbReference>
<dbReference type="Gene3D" id="1.20.120.160">
    <property type="entry name" value="HPT domain"/>
    <property type="match status" value="1"/>
</dbReference>
<evidence type="ECO:0000259" key="2">
    <source>
        <dbReference type="PROSITE" id="PS50894"/>
    </source>
</evidence>
<dbReference type="PANTHER" id="PTHR28242:SF52">
    <property type="entry name" value="PHOSPHORELAY INTERMEDIATE PROTEIN YPD1"/>
    <property type="match status" value="1"/>
</dbReference>
<evidence type="ECO:0000313" key="4">
    <source>
        <dbReference type="Proteomes" id="UP000000598"/>
    </source>
</evidence>
<sequence length="135" mass="15451">MSQTPRIPDKVINWDILNEIVSMDEDDAGFSQSLLIQFFEQATSTFNQIEQHIKTDKNLDQLGQLGHFLKGSSASLGLQRIAWVCERIQNYGQKREGSGITDDNYIQLIQNSLDLARKEFDSAKSELGQYYKTQF</sequence>
<dbReference type="InterPro" id="IPR045871">
    <property type="entry name" value="AHP1-5/YPD1"/>
</dbReference>
<dbReference type="InterPro" id="IPR008207">
    <property type="entry name" value="Sig_transdc_His_kin_Hpt_dom"/>
</dbReference>
<feature type="domain" description="HPt" evidence="2">
    <location>
        <begin position="27"/>
        <end position="123"/>
    </location>
</feature>
<name>Q6CQ69_KLULA</name>
<gene>
    <name evidence="3" type="ORF">KLLA0_D19338g</name>
</gene>
<evidence type="ECO:0000313" key="3">
    <source>
        <dbReference type="EMBL" id="CAH01016.1"/>
    </source>
</evidence>
<keyword evidence="1" id="KW-0597">Phosphoprotein</keyword>
<organism evidence="3 4">
    <name type="scientific">Kluyveromyces lactis (strain ATCC 8585 / CBS 2359 / DSM 70799 / NBRC 1267 / NRRL Y-1140 / WM37)</name>
    <name type="common">Yeast</name>
    <name type="synonym">Candida sphaerica</name>
    <dbReference type="NCBI Taxonomy" id="284590"/>
    <lineage>
        <taxon>Eukaryota</taxon>
        <taxon>Fungi</taxon>
        <taxon>Dikarya</taxon>
        <taxon>Ascomycota</taxon>
        <taxon>Saccharomycotina</taxon>
        <taxon>Saccharomycetes</taxon>
        <taxon>Saccharomycetales</taxon>
        <taxon>Saccharomycetaceae</taxon>
        <taxon>Kluyveromyces</taxon>
    </lineage>
</organism>
<dbReference type="InParanoid" id="Q6CQ69"/>
<dbReference type="eggNOG" id="KOG4747">
    <property type="taxonomic scope" value="Eukaryota"/>
</dbReference>
<evidence type="ECO:0000256" key="1">
    <source>
        <dbReference type="PROSITE-ProRule" id="PRU00110"/>
    </source>
</evidence>
<dbReference type="EMBL" id="CR382124">
    <property type="protein sequence ID" value="CAH01016.1"/>
    <property type="molecule type" value="Genomic_DNA"/>
</dbReference>
<dbReference type="STRING" id="284590.Q6CQ69"/>
<dbReference type="SMART" id="SM00073">
    <property type="entry name" value="HPT"/>
    <property type="match status" value="1"/>
</dbReference>
<dbReference type="Pfam" id="PF01627">
    <property type="entry name" value="Hpt"/>
    <property type="match status" value="1"/>
</dbReference>
<dbReference type="HOGENOM" id="CLU_085158_2_0_1"/>